<dbReference type="InParanoid" id="A0A0C3IEP3"/>
<dbReference type="AlphaFoldDB" id="A0A0C3IEP3"/>
<evidence type="ECO:0000313" key="2">
    <source>
        <dbReference type="Proteomes" id="UP000054217"/>
    </source>
</evidence>
<dbReference type="EMBL" id="KN832066">
    <property type="protein sequence ID" value="KIN95502.1"/>
    <property type="molecule type" value="Genomic_DNA"/>
</dbReference>
<reference evidence="1 2" key="1">
    <citation type="submission" date="2014-04" db="EMBL/GenBank/DDBJ databases">
        <authorList>
            <consortium name="DOE Joint Genome Institute"/>
            <person name="Kuo A."/>
            <person name="Kohler A."/>
            <person name="Costa M.D."/>
            <person name="Nagy L.G."/>
            <person name="Floudas D."/>
            <person name="Copeland A."/>
            <person name="Barry K.W."/>
            <person name="Cichocki N."/>
            <person name="Veneault-Fourrey C."/>
            <person name="LaButti K."/>
            <person name="Lindquist E.A."/>
            <person name="Lipzen A."/>
            <person name="Lundell T."/>
            <person name="Morin E."/>
            <person name="Murat C."/>
            <person name="Sun H."/>
            <person name="Tunlid A."/>
            <person name="Henrissat B."/>
            <person name="Grigoriev I.V."/>
            <person name="Hibbett D.S."/>
            <person name="Martin F."/>
            <person name="Nordberg H.P."/>
            <person name="Cantor M.N."/>
            <person name="Hua S.X."/>
        </authorList>
    </citation>
    <scope>NUCLEOTIDE SEQUENCE [LARGE SCALE GENOMIC DNA]</scope>
    <source>
        <strain evidence="1 2">Marx 270</strain>
    </source>
</reference>
<proteinExistence type="predicted"/>
<evidence type="ECO:0000313" key="1">
    <source>
        <dbReference type="EMBL" id="KIN95502.1"/>
    </source>
</evidence>
<organism evidence="1 2">
    <name type="scientific">Pisolithus tinctorius Marx 270</name>
    <dbReference type="NCBI Taxonomy" id="870435"/>
    <lineage>
        <taxon>Eukaryota</taxon>
        <taxon>Fungi</taxon>
        <taxon>Dikarya</taxon>
        <taxon>Basidiomycota</taxon>
        <taxon>Agaricomycotina</taxon>
        <taxon>Agaricomycetes</taxon>
        <taxon>Agaricomycetidae</taxon>
        <taxon>Boletales</taxon>
        <taxon>Sclerodermatineae</taxon>
        <taxon>Pisolithaceae</taxon>
        <taxon>Pisolithus</taxon>
    </lineage>
</organism>
<name>A0A0C3IEP3_PISTI</name>
<dbReference type="HOGENOM" id="CLU_2016180_0_0_1"/>
<keyword evidence="2" id="KW-1185">Reference proteome</keyword>
<accession>A0A0C3IEP3</accession>
<sequence>MTAGLHRLYAGLYCPIYVKGSIADLDWNFIRNAAECISVTRKWTQNTIEYLEPTDDPANDGDYLMNTIGLTCLHKALGGEFQPQQCLTVRIRSDAVDRMVRCCFPYDRSIGFSFICLILLSPY</sequence>
<protein>
    <submittedName>
        <fullName evidence="1">Uncharacterized protein</fullName>
    </submittedName>
</protein>
<dbReference type="Proteomes" id="UP000054217">
    <property type="component" value="Unassembled WGS sequence"/>
</dbReference>
<gene>
    <name evidence="1" type="ORF">M404DRAFT_1007471</name>
</gene>
<reference evidence="2" key="2">
    <citation type="submission" date="2015-01" db="EMBL/GenBank/DDBJ databases">
        <title>Evolutionary Origins and Diversification of the Mycorrhizal Mutualists.</title>
        <authorList>
            <consortium name="DOE Joint Genome Institute"/>
            <consortium name="Mycorrhizal Genomics Consortium"/>
            <person name="Kohler A."/>
            <person name="Kuo A."/>
            <person name="Nagy L.G."/>
            <person name="Floudas D."/>
            <person name="Copeland A."/>
            <person name="Barry K.W."/>
            <person name="Cichocki N."/>
            <person name="Veneault-Fourrey C."/>
            <person name="LaButti K."/>
            <person name="Lindquist E.A."/>
            <person name="Lipzen A."/>
            <person name="Lundell T."/>
            <person name="Morin E."/>
            <person name="Murat C."/>
            <person name="Riley R."/>
            <person name="Ohm R."/>
            <person name="Sun H."/>
            <person name="Tunlid A."/>
            <person name="Henrissat B."/>
            <person name="Grigoriev I.V."/>
            <person name="Hibbett D.S."/>
            <person name="Martin F."/>
        </authorList>
    </citation>
    <scope>NUCLEOTIDE SEQUENCE [LARGE SCALE GENOMIC DNA]</scope>
    <source>
        <strain evidence="2">Marx 270</strain>
    </source>
</reference>